<dbReference type="Gene3D" id="1.10.287.1490">
    <property type="match status" value="1"/>
</dbReference>
<sequence length="246" mass="26988">MTVTASPHLQKRLLDLQELDTRAQRLRHQEKTLPQLAELAAVGKEAEATRRQLTIERGVLEDIRTELTRIESDVSLVEARMARDTSRLAQVSSAKDAQGLEHELASLGRRRSDLEDIELAVMERVESQEGAVAELNSAAAAHAARIAALEEERDSALGLLRDELADMTGRRERIAAELPEDLLGLYERQRTRYGIGAALLTRGVSGGSQLALNASELAEIRRAAPDEVVLDPESGCILIRTEESGL</sequence>
<evidence type="ECO:0000313" key="4">
    <source>
        <dbReference type="Proteomes" id="UP000309133"/>
    </source>
</evidence>
<comment type="caution">
    <text evidence="3">The sequence shown here is derived from an EMBL/GenBank/DDBJ whole genome shotgun (WGS) entry which is preliminary data.</text>
</comment>
<dbReference type="Proteomes" id="UP000309133">
    <property type="component" value="Unassembled WGS sequence"/>
</dbReference>
<evidence type="ECO:0000313" key="3">
    <source>
        <dbReference type="EMBL" id="THG32930.1"/>
    </source>
</evidence>
<dbReference type="Pfam" id="PF24481">
    <property type="entry name" value="CT398_CC"/>
    <property type="match status" value="1"/>
</dbReference>
<dbReference type="AlphaFoldDB" id="A0A4S4FQS2"/>
<evidence type="ECO:0000259" key="2">
    <source>
        <dbReference type="Pfam" id="PF24481"/>
    </source>
</evidence>
<feature type="domain" description="CT398-like coiled coil hairpin" evidence="2">
    <location>
        <begin position="16"/>
        <end position="194"/>
    </location>
</feature>
<dbReference type="InterPro" id="IPR056003">
    <property type="entry name" value="CT398_CC_hairpin"/>
</dbReference>
<name>A0A4S4FQS2_9MICO</name>
<organism evidence="3 4">
    <name type="scientific">Naasia lichenicola</name>
    <dbReference type="NCBI Taxonomy" id="2565933"/>
    <lineage>
        <taxon>Bacteria</taxon>
        <taxon>Bacillati</taxon>
        <taxon>Actinomycetota</taxon>
        <taxon>Actinomycetes</taxon>
        <taxon>Micrococcales</taxon>
        <taxon>Microbacteriaceae</taxon>
        <taxon>Naasia</taxon>
    </lineage>
</organism>
<feature type="coiled-coil region" evidence="1">
    <location>
        <begin position="60"/>
        <end position="152"/>
    </location>
</feature>
<keyword evidence="4" id="KW-1185">Reference proteome</keyword>
<keyword evidence="1" id="KW-0175">Coiled coil</keyword>
<accession>A0A4S4FQS2</accession>
<dbReference type="RefSeq" id="WP_136425711.1">
    <property type="nucleotide sequence ID" value="NZ_SSSM01000001.1"/>
</dbReference>
<proteinExistence type="predicted"/>
<protein>
    <recommendedName>
        <fullName evidence="2">CT398-like coiled coil hairpin domain-containing protein</fullName>
    </recommendedName>
</protein>
<dbReference type="EMBL" id="SSSM01000001">
    <property type="protein sequence ID" value="THG32930.1"/>
    <property type="molecule type" value="Genomic_DNA"/>
</dbReference>
<gene>
    <name evidence="3" type="ORF">E6C64_00725</name>
</gene>
<reference evidence="3 4" key="1">
    <citation type="submission" date="2019-04" db="EMBL/GenBank/DDBJ databases">
        <authorList>
            <person name="Jiang L."/>
        </authorList>
    </citation>
    <scope>NUCLEOTIDE SEQUENCE [LARGE SCALE GENOMIC DNA]</scope>
    <source>
        <strain evidence="3 4">YIM 131853</strain>
    </source>
</reference>
<dbReference type="OrthoDB" id="9784388at2"/>
<evidence type="ECO:0000256" key="1">
    <source>
        <dbReference type="SAM" id="Coils"/>
    </source>
</evidence>